<evidence type="ECO:0000256" key="2">
    <source>
        <dbReference type="ARBA" id="ARBA00008016"/>
    </source>
</evidence>
<comment type="similarity">
    <text evidence="2 12 13">Belongs to the RecF family.</text>
</comment>
<dbReference type="InterPro" id="IPR003395">
    <property type="entry name" value="RecF/RecN/SMC_N"/>
</dbReference>
<evidence type="ECO:0000256" key="12">
    <source>
        <dbReference type="HAMAP-Rule" id="MF_00365"/>
    </source>
</evidence>
<dbReference type="GO" id="GO:0005524">
    <property type="term" value="F:ATP binding"/>
    <property type="evidence" value="ECO:0007669"/>
    <property type="project" value="UniProtKB-UniRule"/>
</dbReference>
<feature type="domain" description="RecF/RecN/SMC N-terminal" evidence="14">
    <location>
        <begin position="3"/>
        <end position="359"/>
    </location>
</feature>
<dbReference type="GO" id="GO:0005737">
    <property type="term" value="C:cytoplasm"/>
    <property type="evidence" value="ECO:0007669"/>
    <property type="project" value="UniProtKB-SubCell"/>
</dbReference>
<dbReference type="PROSITE" id="PS00617">
    <property type="entry name" value="RECF_1"/>
    <property type="match status" value="1"/>
</dbReference>
<evidence type="ECO:0000256" key="13">
    <source>
        <dbReference type="RuleBase" id="RU000578"/>
    </source>
</evidence>
<keyword evidence="8 12" id="KW-0067">ATP-binding</keyword>
<gene>
    <name evidence="12" type="primary">recF</name>
    <name evidence="15" type="ORF">CAL30_06075</name>
</gene>
<evidence type="ECO:0000256" key="3">
    <source>
        <dbReference type="ARBA" id="ARBA00020170"/>
    </source>
</evidence>
<evidence type="ECO:0000256" key="8">
    <source>
        <dbReference type="ARBA" id="ARBA00022840"/>
    </source>
</evidence>
<evidence type="ECO:0000256" key="7">
    <source>
        <dbReference type="ARBA" id="ARBA00022763"/>
    </source>
</evidence>
<dbReference type="Gene3D" id="3.40.50.300">
    <property type="entry name" value="P-loop containing nucleotide triphosphate hydrolases"/>
    <property type="match status" value="1"/>
</dbReference>
<evidence type="ECO:0000256" key="6">
    <source>
        <dbReference type="ARBA" id="ARBA00022741"/>
    </source>
</evidence>
<evidence type="ECO:0000256" key="9">
    <source>
        <dbReference type="ARBA" id="ARBA00023125"/>
    </source>
</evidence>
<evidence type="ECO:0000313" key="15">
    <source>
        <dbReference type="EMBL" id="PNH21130.1"/>
    </source>
</evidence>
<proteinExistence type="inferred from homology"/>
<comment type="subcellular location">
    <subcellularLocation>
        <location evidence="1 12 13">Cytoplasm</location>
    </subcellularLocation>
</comment>
<dbReference type="EMBL" id="NFMF01000009">
    <property type="protein sequence ID" value="PNH21130.1"/>
    <property type="molecule type" value="Genomic_DNA"/>
</dbReference>
<keyword evidence="9 12" id="KW-0238">DNA-binding</keyword>
<dbReference type="GO" id="GO:0009432">
    <property type="term" value="P:SOS response"/>
    <property type="evidence" value="ECO:0007669"/>
    <property type="project" value="UniProtKB-UniRule"/>
</dbReference>
<keyword evidence="6 12" id="KW-0547">Nucleotide-binding</keyword>
<keyword evidence="5 12" id="KW-0235">DNA replication</keyword>
<dbReference type="PANTHER" id="PTHR32182:SF0">
    <property type="entry name" value="DNA REPLICATION AND REPAIR PROTEIN RECF"/>
    <property type="match status" value="1"/>
</dbReference>
<evidence type="ECO:0000256" key="10">
    <source>
        <dbReference type="ARBA" id="ARBA00023204"/>
    </source>
</evidence>
<evidence type="ECO:0000256" key="5">
    <source>
        <dbReference type="ARBA" id="ARBA00022705"/>
    </source>
</evidence>
<feature type="binding site" evidence="12">
    <location>
        <begin position="30"/>
        <end position="37"/>
    </location>
    <ligand>
        <name>ATP</name>
        <dbReference type="ChEBI" id="CHEBI:30616"/>
    </ligand>
</feature>
<dbReference type="NCBIfam" id="TIGR00611">
    <property type="entry name" value="recf"/>
    <property type="match status" value="1"/>
</dbReference>
<evidence type="ECO:0000313" key="16">
    <source>
        <dbReference type="Proteomes" id="UP000242958"/>
    </source>
</evidence>
<dbReference type="InterPro" id="IPR001238">
    <property type="entry name" value="DNA-binding_RecF"/>
</dbReference>
<dbReference type="GO" id="GO:0006260">
    <property type="term" value="P:DNA replication"/>
    <property type="evidence" value="ECO:0007669"/>
    <property type="project" value="UniProtKB-UniRule"/>
</dbReference>
<dbReference type="AlphaFoldDB" id="A0A2J8B8N5"/>
<keyword evidence="4 12" id="KW-0963">Cytoplasm</keyword>
<dbReference type="GO" id="GO:0000731">
    <property type="term" value="P:DNA synthesis involved in DNA repair"/>
    <property type="evidence" value="ECO:0007669"/>
    <property type="project" value="TreeGrafter"/>
</dbReference>
<keyword evidence="11 12" id="KW-0742">SOS response</keyword>
<dbReference type="RefSeq" id="WP_102889610.1">
    <property type="nucleotide sequence ID" value="NZ_NFMF01000009.1"/>
</dbReference>
<dbReference type="GO" id="GO:0003697">
    <property type="term" value="F:single-stranded DNA binding"/>
    <property type="evidence" value="ECO:0007669"/>
    <property type="project" value="UniProtKB-UniRule"/>
</dbReference>
<organism evidence="15 16">
    <name type="scientific">Megasphaera hutchinsoni</name>
    <dbReference type="NCBI Taxonomy" id="1588748"/>
    <lineage>
        <taxon>Bacteria</taxon>
        <taxon>Bacillati</taxon>
        <taxon>Bacillota</taxon>
        <taxon>Negativicutes</taxon>
        <taxon>Veillonellales</taxon>
        <taxon>Veillonellaceae</taxon>
        <taxon>Megasphaera</taxon>
    </lineage>
</organism>
<evidence type="ECO:0000256" key="4">
    <source>
        <dbReference type="ARBA" id="ARBA00022490"/>
    </source>
</evidence>
<sequence>MIIKSIRLLNFRNYEQVNIEFPKMIHVLYGKNGQGKTNLLEALYMIGTSKSYKGIHDQDLINWHQISGSIIVHCIRNDVEQEVKIILSRVQKKELWINNTKYSSKDFFGFVNEVLFSPDDLQLIKGTPSLRRHFIDMEISQANAVYYKDLLQYNRVLSQRNFILKELKSGKHMSLEEWDKQLAILAAKLVRKRKEVIYKINVLAGMIQHRLTKKESIHLVYYQPYVLTKEAQEADILYAKWYYEALKANVKEDIYKTYTSIGPHRDDFIVHINGKEAKKYASQGQQRTAILSLKLSELEFIKSETGEYPILLLDDVMSELDEQRRLALIKFVRNRIQTFITTTDPFLFSSMSDCYYLGIHQGRVSHYGEKAE</sequence>
<dbReference type="Pfam" id="PF02463">
    <property type="entry name" value="SMC_N"/>
    <property type="match status" value="1"/>
</dbReference>
<dbReference type="Gene3D" id="1.20.1050.90">
    <property type="entry name" value="RecF/RecN/SMC, N-terminal domain"/>
    <property type="match status" value="1"/>
</dbReference>
<keyword evidence="7 12" id="KW-0227">DNA damage</keyword>
<dbReference type="PANTHER" id="PTHR32182">
    <property type="entry name" value="DNA REPLICATION AND REPAIR PROTEIN RECF"/>
    <property type="match status" value="1"/>
</dbReference>
<dbReference type="Proteomes" id="UP000242958">
    <property type="component" value="Unassembled WGS sequence"/>
</dbReference>
<dbReference type="PROSITE" id="PS00618">
    <property type="entry name" value="RECF_2"/>
    <property type="match status" value="1"/>
</dbReference>
<keyword evidence="10 12" id="KW-0234">DNA repair</keyword>
<dbReference type="InterPro" id="IPR042174">
    <property type="entry name" value="RecF_2"/>
</dbReference>
<protein>
    <recommendedName>
        <fullName evidence="3 12">DNA replication and repair protein RecF</fullName>
    </recommendedName>
</protein>
<dbReference type="GO" id="GO:0006302">
    <property type="term" value="P:double-strand break repair"/>
    <property type="evidence" value="ECO:0007669"/>
    <property type="project" value="TreeGrafter"/>
</dbReference>
<evidence type="ECO:0000256" key="1">
    <source>
        <dbReference type="ARBA" id="ARBA00004496"/>
    </source>
</evidence>
<dbReference type="SUPFAM" id="SSF52540">
    <property type="entry name" value="P-loop containing nucleoside triphosphate hydrolases"/>
    <property type="match status" value="1"/>
</dbReference>
<accession>A0A2J8B8N5</accession>
<dbReference type="HAMAP" id="MF_00365">
    <property type="entry name" value="RecF"/>
    <property type="match status" value="1"/>
</dbReference>
<comment type="caution">
    <text evidence="15">The sequence shown here is derived from an EMBL/GenBank/DDBJ whole genome shotgun (WGS) entry which is preliminary data.</text>
</comment>
<dbReference type="InterPro" id="IPR018078">
    <property type="entry name" value="DNA-binding_RecF_CS"/>
</dbReference>
<evidence type="ECO:0000259" key="14">
    <source>
        <dbReference type="Pfam" id="PF02463"/>
    </source>
</evidence>
<reference evidence="15 16" key="1">
    <citation type="submission" date="2017-05" db="EMBL/GenBank/DDBJ databases">
        <authorList>
            <person name="Song R."/>
            <person name="Chenine A.L."/>
            <person name="Ruprecht R.M."/>
        </authorList>
    </citation>
    <scope>NUCLEOTIDE SEQUENCE [LARGE SCALE GENOMIC DNA]</scope>
    <source>
        <strain evidence="15 16">KA00229</strain>
    </source>
</reference>
<comment type="function">
    <text evidence="12 13">The RecF protein is involved in DNA metabolism; it is required for DNA replication and normal SOS inducibility. RecF binds preferentially to single-stranded, linear DNA. It also seems to bind ATP.</text>
</comment>
<dbReference type="InterPro" id="IPR027417">
    <property type="entry name" value="P-loop_NTPase"/>
</dbReference>
<evidence type="ECO:0000256" key="11">
    <source>
        <dbReference type="ARBA" id="ARBA00023236"/>
    </source>
</evidence>
<name>A0A2J8B8N5_9FIRM</name>